<protein>
    <submittedName>
        <fullName evidence="4">TetR/AcrR family transcriptional regulator</fullName>
    </submittedName>
</protein>
<gene>
    <name evidence="4" type="ORF">PYE51_00555</name>
</gene>
<dbReference type="Proteomes" id="UP001239257">
    <property type="component" value="Chromosome 1"/>
</dbReference>
<reference evidence="4" key="1">
    <citation type="submission" date="2022-02" db="EMBL/GenBank/DDBJ databases">
        <title>Emergence and expansion in Europe of a Vibrio aestuarianus clonal complex pathogenic for oysters.</title>
        <authorList>
            <person name="Mesnil A."/>
            <person name="Travers M.-A."/>
        </authorList>
    </citation>
    <scope>NUCLEOTIDE SEQUENCE</scope>
    <source>
        <strain evidence="4">U29</strain>
    </source>
</reference>
<dbReference type="EMBL" id="CP118709">
    <property type="protein sequence ID" value="WGK81782.1"/>
    <property type="molecule type" value="Genomic_DNA"/>
</dbReference>
<evidence type="ECO:0000256" key="2">
    <source>
        <dbReference type="PROSITE-ProRule" id="PRU00335"/>
    </source>
</evidence>
<accession>A0AAX3U2R5</accession>
<feature type="domain" description="HTH tetR-type" evidence="3">
    <location>
        <begin position="8"/>
        <end position="68"/>
    </location>
</feature>
<organism evidence="4 5">
    <name type="scientific">Vibrio aestuarianus</name>
    <dbReference type="NCBI Taxonomy" id="28171"/>
    <lineage>
        <taxon>Bacteria</taxon>
        <taxon>Pseudomonadati</taxon>
        <taxon>Pseudomonadota</taxon>
        <taxon>Gammaproteobacteria</taxon>
        <taxon>Vibrionales</taxon>
        <taxon>Vibrionaceae</taxon>
        <taxon>Vibrio</taxon>
    </lineage>
</organism>
<dbReference type="PANTHER" id="PTHR43479:SF11">
    <property type="entry name" value="ACREF_ENVCD OPERON REPRESSOR-RELATED"/>
    <property type="match status" value="1"/>
</dbReference>
<dbReference type="GO" id="GO:0003677">
    <property type="term" value="F:DNA binding"/>
    <property type="evidence" value="ECO:0007669"/>
    <property type="project" value="UniProtKB-UniRule"/>
</dbReference>
<dbReference type="InterPro" id="IPR009057">
    <property type="entry name" value="Homeodomain-like_sf"/>
</dbReference>
<dbReference type="RefSeq" id="WP_274680214.1">
    <property type="nucleotide sequence ID" value="NZ_CP118709.1"/>
</dbReference>
<evidence type="ECO:0000313" key="4">
    <source>
        <dbReference type="EMBL" id="WGK81782.1"/>
    </source>
</evidence>
<dbReference type="PANTHER" id="PTHR43479">
    <property type="entry name" value="ACREF/ENVCD OPERON REPRESSOR-RELATED"/>
    <property type="match status" value="1"/>
</dbReference>
<sequence length="231" mass="26440">MTKIERRQLREENIIQIVIEYLQQNTVLELKMSHVAKLANCSMGVIYSHFPSKEDLILACAYRQIKKDFACIEKALNQHSEPLDQMIMASILIWSVFKQQPSEYALKQFAINPHVWNAASISRVKSVTELVNTFSAKLSFISNQLFSDYKLGGQGVEAEQFNLGLFGLTLGLYQQSVSAFGDILGFNSSYDQQSNHHFKSLLVRYLSSWGLERQDMSERVESLSQLTFKNR</sequence>
<dbReference type="InterPro" id="IPR050624">
    <property type="entry name" value="HTH-type_Tx_Regulator"/>
</dbReference>
<dbReference type="SUPFAM" id="SSF46689">
    <property type="entry name" value="Homeodomain-like"/>
    <property type="match status" value="1"/>
</dbReference>
<dbReference type="InterPro" id="IPR001647">
    <property type="entry name" value="HTH_TetR"/>
</dbReference>
<dbReference type="PROSITE" id="PS50977">
    <property type="entry name" value="HTH_TETR_2"/>
    <property type="match status" value="1"/>
</dbReference>
<evidence type="ECO:0000259" key="3">
    <source>
        <dbReference type="PROSITE" id="PS50977"/>
    </source>
</evidence>
<evidence type="ECO:0000256" key="1">
    <source>
        <dbReference type="ARBA" id="ARBA00023125"/>
    </source>
</evidence>
<name>A0AAX3U2R5_9VIBR</name>
<evidence type="ECO:0000313" key="5">
    <source>
        <dbReference type="Proteomes" id="UP001239257"/>
    </source>
</evidence>
<keyword evidence="1 2" id="KW-0238">DNA-binding</keyword>
<dbReference type="AlphaFoldDB" id="A0AAX3U2R5"/>
<feature type="DNA-binding region" description="H-T-H motif" evidence="2">
    <location>
        <begin position="31"/>
        <end position="50"/>
    </location>
</feature>
<dbReference type="Pfam" id="PF00440">
    <property type="entry name" value="TetR_N"/>
    <property type="match status" value="1"/>
</dbReference>
<dbReference type="Gene3D" id="1.10.357.10">
    <property type="entry name" value="Tetracycline Repressor, domain 2"/>
    <property type="match status" value="1"/>
</dbReference>
<proteinExistence type="predicted"/>